<sequence>MAEAEEIITDLARHATVYAQALWRRHRARSAPTPMLALTDVAQRIDLLIVAVFGTSYQLRSAQAPAPATFLAQVFRRREDPRVQYAIPATDGWSIWLPADAGISDAALATERLRTVALQQAMRASRGSAALISAQATPLIRDVYLLIEAQAADEALARELPGIIGSLNALRRAALAARPALASFSAQRQPLEKYVRSLLQRGCGIANGDEPLPASSQESARAAHRLAAAIVPETGMTRLLGANPLFKDWWTGELRAPNPLPTTWAANHDGVSGHETSAEPRSTRLPHRPEVRQSSDQEDEEEDDVRQGVWMIQSAQPHEHAEDPFGMQRPTDRDDQTAAEEFADSLSDLAEARLVSTTGRAKEVLLSDDPPDARAKRTAESSVANPSSISFSYPEWDYRISAYRDPGATIRLLPPQAGPQQWVDRTLAEHRSMLDAIRRRFEMLRAQRTRRSKQLDGDEIDLDAYIDSHADFRAGLPMAQALYLTHRRTRRDLAIMVLVDVSGSTDGWISGQRRVIDVEREALLMVCVALDGMGERYSVQVFSGQGPHAVTLRTLKRFDEPYNNEVARRIAALEPEQYTRAGAAIRHASTTLLRETAAHRLLLLLSDGKPNDLDQYEGRYGVEDTRQAVTEARLQGVFPFCLTVDRNAATYLAAVFGVHQYALLTKPELLPIVLLEWMKRLIQA</sequence>
<dbReference type="PROSITE" id="PS50234">
    <property type="entry name" value="VWFA"/>
    <property type="match status" value="1"/>
</dbReference>
<evidence type="ECO:0000313" key="3">
    <source>
        <dbReference type="EMBL" id="NMQ07193.1"/>
    </source>
</evidence>
<evidence type="ECO:0000313" key="4">
    <source>
        <dbReference type="Proteomes" id="UP000886469"/>
    </source>
</evidence>
<dbReference type="CDD" id="cd01454">
    <property type="entry name" value="vWA_norD_type"/>
    <property type="match status" value="1"/>
</dbReference>
<evidence type="ECO:0000256" key="1">
    <source>
        <dbReference type="SAM" id="MobiDB-lite"/>
    </source>
</evidence>
<keyword evidence="4" id="KW-1185">Reference proteome</keyword>
<dbReference type="InterPro" id="IPR051928">
    <property type="entry name" value="NorD/CobT"/>
</dbReference>
<feature type="compositionally biased region" description="Basic and acidic residues" evidence="1">
    <location>
        <begin position="362"/>
        <end position="379"/>
    </location>
</feature>
<dbReference type="PANTHER" id="PTHR41248:SF1">
    <property type="entry name" value="NORD PROTEIN"/>
    <property type="match status" value="1"/>
</dbReference>
<feature type="region of interest" description="Disordered" evidence="1">
    <location>
        <begin position="362"/>
        <end position="386"/>
    </location>
</feature>
<comment type="caution">
    <text evidence="3">The sequence shown here is derived from an EMBL/GenBank/DDBJ whole genome shotgun (WGS) entry which is preliminary data.</text>
</comment>
<feature type="compositionally biased region" description="Basic and acidic residues" evidence="1">
    <location>
        <begin position="276"/>
        <end position="295"/>
    </location>
</feature>
<dbReference type="InterPro" id="IPR036465">
    <property type="entry name" value="vWFA_dom_sf"/>
</dbReference>
<proteinExistence type="predicted"/>
<dbReference type="Pfam" id="PF13519">
    <property type="entry name" value="VWA_2"/>
    <property type="match status" value="1"/>
</dbReference>
<dbReference type="SMART" id="SM00327">
    <property type="entry name" value="VWA"/>
    <property type="match status" value="1"/>
</dbReference>
<dbReference type="Proteomes" id="UP000886469">
    <property type="component" value="Unassembled WGS sequence"/>
</dbReference>
<reference evidence="3" key="1">
    <citation type="submission" date="2019-03" db="EMBL/GenBank/DDBJ databases">
        <title>Metabolic reconstructions from genomes of highly enriched 'Candidatus Accumulibacter' and 'Candidatus Competibacter' bioreactor populations.</title>
        <authorList>
            <person name="Annavajhala M.K."/>
            <person name="Welles L."/>
            <person name="Abbas B."/>
            <person name="Sorokin D."/>
            <person name="Park H."/>
            <person name="Van Loosdrecht M."/>
            <person name="Chandran K."/>
        </authorList>
    </citation>
    <scope>NUCLEOTIDE SEQUENCE</scope>
    <source>
        <strain evidence="3">SBR_L</strain>
    </source>
</reference>
<dbReference type="PANTHER" id="PTHR41248">
    <property type="entry name" value="NORD PROTEIN"/>
    <property type="match status" value="1"/>
</dbReference>
<dbReference type="EMBL" id="SPMX01000066">
    <property type="protein sequence ID" value="NMQ07193.1"/>
    <property type="molecule type" value="Genomic_DNA"/>
</dbReference>
<accession>A0ABX1TBY1</accession>
<feature type="domain" description="VWFA" evidence="2">
    <location>
        <begin position="494"/>
        <end position="647"/>
    </location>
</feature>
<dbReference type="RefSeq" id="WP_169071536.1">
    <property type="nucleotide sequence ID" value="NZ_JAZKUC010000001.1"/>
</dbReference>
<organism evidence="3 4">
    <name type="scientific">Candidatus Accumulibacter contiguus</name>
    <dbReference type="NCBI Taxonomy" id="2954381"/>
    <lineage>
        <taxon>Bacteria</taxon>
        <taxon>Pseudomonadati</taxon>
        <taxon>Pseudomonadota</taxon>
        <taxon>Betaproteobacteria</taxon>
        <taxon>Candidatus Accumulibacter</taxon>
    </lineage>
</organism>
<evidence type="ECO:0000259" key="2">
    <source>
        <dbReference type="PROSITE" id="PS50234"/>
    </source>
</evidence>
<feature type="region of interest" description="Disordered" evidence="1">
    <location>
        <begin position="260"/>
        <end position="338"/>
    </location>
</feature>
<dbReference type="SUPFAM" id="SSF53300">
    <property type="entry name" value="vWA-like"/>
    <property type="match status" value="1"/>
</dbReference>
<dbReference type="Gene3D" id="3.40.50.410">
    <property type="entry name" value="von Willebrand factor, type A domain"/>
    <property type="match status" value="1"/>
</dbReference>
<dbReference type="InterPro" id="IPR002035">
    <property type="entry name" value="VWF_A"/>
</dbReference>
<gene>
    <name evidence="3" type="ORF">E4Q08_19090</name>
</gene>
<protein>
    <submittedName>
        <fullName evidence="3">VWA domain-containing protein</fullName>
    </submittedName>
</protein>
<name>A0ABX1TBY1_9PROT</name>